<reference evidence="1 2" key="1">
    <citation type="journal article" date="2013" name="Proc. Natl. Acad. Sci. U.S.A.">
        <title>Genome of Phaeocystis globosa virus PgV-16T highlights the common ancestry of the largest known DNA viruses infecting eukaryotes.</title>
        <authorList>
            <person name="Santini S."/>
            <person name="Jeudy S."/>
            <person name="Bartoli J."/>
            <person name="Poirot O."/>
            <person name="Lescot M."/>
            <person name="Abergel C."/>
            <person name="Barbe V."/>
            <person name="Wommack K.E."/>
            <person name="Noordeloos A.A."/>
            <person name="Brussaard C.P."/>
            <person name="Claverie J.M."/>
        </authorList>
    </citation>
    <scope>NUCLEOTIDE SEQUENCE [LARGE SCALE GENOMIC DNA]</scope>
    <source>
        <strain evidence="1 2">16T</strain>
    </source>
</reference>
<accession>A0AC59EWX4</accession>
<keyword evidence="2" id="KW-1185">Reference proteome</keyword>
<name>A0AC59EWX4_9VIRU</name>
<protein>
    <submittedName>
        <fullName evidence="1">TspO/MBR family protein</fullName>
    </submittedName>
</protein>
<gene>
    <name evidence="1" type="ORF">PGCG_00143</name>
</gene>
<dbReference type="EMBL" id="KC662249">
    <property type="protein sequence ID" value="AGM15455.1"/>
    <property type="molecule type" value="Genomic_DNA"/>
</dbReference>
<organism evidence="1 2">
    <name type="scientific">Phaeocystis globosa virus PgV-16T</name>
    <dbReference type="NCBI Taxonomy" id="3071227"/>
    <lineage>
        <taxon>Viruses</taxon>
        <taxon>Varidnaviria</taxon>
        <taxon>Bamfordvirae</taxon>
        <taxon>Nucleocytoviricota</taxon>
        <taxon>Megaviricetes</taxon>
        <taxon>Imitervirales</taxon>
        <taxon>Mesomimiviridae</taxon>
        <taxon>Tethysvirus</taxon>
        <taxon>Tethysvirus hollandense</taxon>
    </lineage>
</organism>
<dbReference type="Proteomes" id="UP000204225">
    <property type="component" value="Segment"/>
</dbReference>
<proteinExistence type="predicted"/>
<evidence type="ECO:0000313" key="2">
    <source>
        <dbReference type="Proteomes" id="UP000204225"/>
    </source>
</evidence>
<sequence>MMIIKLLVNYIMNYLYLLLPILSVYSIGTFYPIEKDAGKEVAYRPPGWVFGVVWPILLLLIGKSWTLAPDLSKYYIILTTLLASWSMFYANNRSLAFLNILTSIGITIYLILSKFKKKSSNLLIPLLAWLSFASYLSFNSI</sequence>
<evidence type="ECO:0000313" key="1">
    <source>
        <dbReference type="EMBL" id="AGM15455.1"/>
    </source>
</evidence>